<dbReference type="InterPro" id="IPR029068">
    <property type="entry name" value="Glyas_Bleomycin-R_OHBP_Dase"/>
</dbReference>
<dbReference type="PROSITE" id="PS51819">
    <property type="entry name" value="VOC"/>
    <property type="match status" value="2"/>
</dbReference>
<sequence>MTTFKIDHDLDIHSVDLNVSDLKVMTDYYTENIGLEVLDESNNYASLGIKADDQVLINLIKTETQDSQAKKAGLFHTAFLVPARKDLGNVLYALLKNEVPVEGASDHGYSEAIYLTDPEGNGIEIYRDKPRTEWDIGEDGTIRGVTEQMDADGVLASRSEVLVDKMPTGTKIGHVHLSVRDLEESQAFYIDVIGMQLKYEFGSQARFIAAADYHHHIGLNTWLGSGIPKRDTYDTGLRRFTLSVSQAEELKKAKEHTISQGISVEDAGDTFFTVQDPNGIRVTLTTS</sequence>
<dbReference type="PANTHER" id="PTHR43279">
    <property type="entry name" value="CATECHOL-2,3-DIOXYGENASE"/>
    <property type="match status" value="1"/>
</dbReference>
<dbReference type="PANTHER" id="PTHR43279:SF1">
    <property type="entry name" value="CATECHOL-2,3-DIOXYGENASE"/>
    <property type="match status" value="1"/>
</dbReference>
<dbReference type="EMBL" id="FOBL01000059">
    <property type="protein sequence ID" value="SEM35897.1"/>
    <property type="molecule type" value="Genomic_DNA"/>
</dbReference>
<feature type="domain" description="VOC" evidence="1">
    <location>
        <begin position="11"/>
        <end position="128"/>
    </location>
</feature>
<evidence type="ECO:0000313" key="5">
    <source>
        <dbReference type="Proteomes" id="UP000321425"/>
    </source>
</evidence>
<keyword evidence="3" id="KW-0560">Oxidoreductase</keyword>
<evidence type="ECO:0000313" key="2">
    <source>
        <dbReference type="EMBL" id="GEK90332.1"/>
    </source>
</evidence>
<reference evidence="2 5" key="2">
    <citation type="submission" date="2019-07" db="EMBL/GenBank/DDBJ databases">
        <title>Whole genome shotgun sequence of Alkalibacterium putridalgicola NBRC 103243.</title>
        <authorList>
            <person name="Hosoyama A."/>
            <person name="Uohara A."/>
            <person name="Ohji S."/>
            <person name="Ichikawa N."/>
        </authorList>
    </citation>
    <scope>NUCLEOTIDE SEQUENCE [LARGE SCALE GENOMIC DNA]</scope>
    <source>
        <strain evidence="2 5">NBRC 103243</strain>
    </source>
</reference>
<dbReference type="STRING" id="426703.SAMN04488100_1595"/>
<name>A0A1H7XRY6_9LACT</name>
<evidence type="ECO:0000259" key="1">
    <source>
        <dbReference type="PROSITE" id="PS51819"/>
    </source>
</evidence>
<feature type="domain" description="VOC" evidence="1">
    <location>
        <begin position="171"/>
        <end position="287"/>
    </location>
</feature>
<keyword evidence="3" id="KW-0223">Dioxygenase</keyword>
<dbReference type="InterPro" id="IPR037523">
    <property type="entry name" value="VOC_core"/>
</dbReference>
<keyword evidence="5" id="KW-1185">Reference proteome</keyword>
<dbReference type="Proteomes" id="UP000198548">
    <property type="component" value="Unassembled WGS sequence"/>
</dbReference>
<protein>
    <submittedName>
        <fullName evidence="3">Catechol 2,3-dioxygenase</fullName>
    </submittedName>
    <submittedName>
        <fullName evidence="2">Glyoxalase</fullName>
    </submittedName>
</protein>
<dbReference type="Gene3D" id="3.10.180.10">
    <property type="entry name" value="2,3-Dihydroxybiphenyl 1,2-Dioxygenase, domain 1"/>
    <property type="match status" value="2"/>
</dbReference>
<reference evidence="3 4" key="1">
    <citation type="submission" date="2016-10" db="EMBL/GenBank/DDBJ databases">
        <authorList>
            <person name="de Groot N.N."/>
        </authorList>
    </citation>
    <scope>NUCLEOTIDE SEQUENCE [LARGE SCALE GENOMIC DNA]</scope>
    <source>
        <strain evidence="3 4">DSM 19182</strain>
    </source>
</reference>
<dbReference type="SUPFAM" id="SSF54593">
    <property type="entry name" value="Glyoxalase/Bleomycin resistance protein/Dihydroxybiphenyl dioxygenase"/>
    <property type="match status" value="2"/>
</dbReference>
<dbReference type="CDD" id="cd16359">
    <property type="entry name" value="VOC_BsCatE_like_C"/>
    <property type="match status" value="1"/>
</dbReference>
<proteinExistence type="predicted"/>
<dbReference type="AlphaFoldDB" id="A0A1H7XRY6"/>
<evidence type="ECO:0000313" key="4">
    <source>
        <dbReference type="Proteomes" id="UP000198548"/>
    </source>
</evidence>
<evidence type="ECO:0000313" key="3">
    <source>
        <dbReference type="EMBL" id="SEM35897.1"/>
    </source>
</evidence>
<dbReference type="Pfam" id="PF00903">
    <property type="entry name" value="Glyoxalase"/>
    <property type="match status" value="2"/>
</dbReference>
<dbReference type="InterPro" id="IPR004360">
    <property type="entry name" value="Glyas_Fos-R_dOase_dom"/>
</dbReference>
<dbReference type="OrthoDB" id="9792626at2"/>
<organism evidence="3 4">
    <name type="scientific">Alkalibacterium putridalgicola</name>
    <dbReference type="NCBI Taxonomy" id="426703"/>
    <lineage>
        <taxon>Bacteria</taxon>
        <taxon>Bacillati</taxon>
        <taxon>Bacillota</taxon>
        <taxon>Bacilli</taxon>
        <taxon>Lactobacillales</taxon>
        <taxon>Carnobacteriaceae</taxon>
        <taxon>Alkalibacterium</taxon>
    </lineage>
</organism>
<dbReference type="Proteomes" id="UP000321425">
    <property type="component" value="Unassembled WGS sequence"/>
</dbReference>
<dbReference type="EMBL" id="BJUX01000049">
    <property type="protein sequence ID" value="GEK90332.1"/>
    <property type="molecule type" value="Genomic_DNA"/>
</dbReference>
<accession>A0A1H7XRY6</accession>
<dbReference type="GO" id="GO:0051213">
    <property type="term" value="F:dioxygenase activity"/>
    <property type="evidence" value="ECO:0007669"/>
    <property type="project" value="UniProtKB-KW"/>
</dbReference>
<dbReference type="RefSeq" id="WP_091490275.1">
    <property type="nucleotide sequence ID" value="NZ_BJUX01000049.1"/>
</dbReference>
<gene>
    <name evidence="2" type="ORF">APU01nite_23710</name>
    <name evidence="3" type="ORF">SAMN04488100_1595</name>
</gene>